<comment type="caution">
    <text evidence="2">The sequence shown here is derived from an EMBL/GenBank/DDBJ whole genome shotgun (WGS) entry which is preliminary data.</text>
</comment>
<dbReference type="Proteomes" id="UP001597296">
    <property type="component" value="Unassembled WGS sequence"/>
</dbReference>
<feature type="transmembrane region" description="Helical" evidence="1">
    <location>
        <begin position="254"/>
        <end position="271"/>
    </location>
</feature>
<feature type="transmembrane region" description="Helical" evidence="1">
    <location>
        <begin position="278"/>
        <end position="302"/>
    </location>
</feature>
<reference evidence="3" key="1">
    <citation type="journal article" date="2019" name="Int. J. Syst. Evol. Microbiol.">
        <title>The Global Catalogue of Microorganisms (GCM) 10K type strain sequencing project: providing services to taxonomists for standard genome sequencing and annotation.</title>
        <authorList>
            <consortium name="The Broad Institute Genomics Platform"/>
            <consortium name="The Broad Institute Genome Sequencing Center for Infectious Disease"/>
            <person name="Wu L."/>
            <person name="Ma J."/>
        </authorList>
    </citation>
    <scope>NUCLEOTIDE SEQUENCE [LARGE SCALE GENOMIC DNA]</scope>
    <source>
        <strain evidence="3">KCTC 15012</strain>
    </source>
</reference>
<accession>A0ABW5C5U7</accession>
<sequence>MSRLRRIAALVWLGLVLAAAGWLGWHGVTLATDLTALLPAGQQDPALAAATSRINQDLAGRVVLLVGADTPERTRAGAARLRDGLAVGGVFVPGRDVPDAEALRRLAATCFPHRAGLLAEPDRQRLAAGQGGALVERALAQLFGVGGLADARLLAQDPFLLFPAFLSSLPLPASRLALEEGWPTVHQDGQTWVLLSGRVGGNPQAMADQRRFVAATQAVVDAARAEFPELRLLRLGAVFYAEAAGRQGMDEGSLIGLLSGLGTILLLGAVFRRAGPVLLSLGAVAAAMAVAVAATVAAFGAIHVAALAFGGSLIGVGVDYALIYFAQIFAGPCTPRQRLARVWVGALLGLLTSLIGYAALALAPLPGLRQVALFSAVGLVAAFLAMALWFPLLDRSPARPLPAALARPCRALWRLGADPAQVRLRRGILALLLLAAGLGATRLECDDDIRRQQALDPALKAEQAELVRLTGLSLGGQALVVTAADSETALRREEALAERLAPLREAGQLGGWHGPAGFVPSAARQADNAALLERALYAPHLAAYRATIGLPDLPPVPPAPPLTPEAVRATGAIPLLDLLTIAPGLHLVLLDPPFDPAALRGAIDGLDGVRLLDPTADLSALLATYRDRAVGLLALSALLMVPLLALRYRWRGALRVLAPPLLAVVLTPPLLALAGVPFSFFAAMALVLTLAVGVDYSVFCAEAGPAGDDATQLATLLAALTTQLSFGLLVFSAVAGLRGFGATMLLGLALAVLAAPAAARRSPP</sequence>
<dbReference type="EMBL" id="JBHUIY010000003">
    <property type="protein sequence ID" value="MFD2232729.1"/>
    <property type="molecule type" value="Genomic_DNA"/>
</dbReference>
<feature type="transmembrane region" description="Helical" evidence="1">
    <location>
        <begin position="629"/>
        <end position="650"/>
    </location>
</feature>
<evidence type="ECO:0000256" key="1">
    <source>
        <dbReference type="SAM" id="Phobius"/>
    </source>
</evidence>
<evidence type="ECO:0000313" key="2">
    <source>
        <dbReference type="EMBL" id="MFD2232729.1"/>
    </source>
</evidence>
<dbReference type="Gene3D" id="1.20.1640.10">
    <property type="entry name" value="Multidrug efflux transporter AcrB transmembrane domain"/>
    <property type="match status" value="2"/>
</dbReference>
<keyword evidence="1" id="KW-0812">Transmembrane</keyword>
<keyword evidence="1" id="KW-0472">Membrane</keyword>
<evidence type="ECO:0000313" key="3">
    <source>
        <dbReference type="Proteomes" id="UP001597296"/>
    </source>
</evidence>
<feature type="transmembrane region" description="Helical" evidence="1">
    <location>
        <begin position="713"/>
        <end position="734"/>
    </location>
</feature>
<feature type="transmembrane region" description="Helical" evidence="1">
    <location>
        <begin position="308"/>
        <end position="330"/>
    </location>
</feature>
<dbReference type="RefSeq" id="WP_377314302.1">
    <property type="nucleotide sequence ID" value="NZ_JBHUIY010000003.1"/>
</dbReference>
<gene>
    <name evidence="2" type="ORF">ACFSNB_02800</name>
</gene>
<proteinExistence type="predicted"/>
<feature type="transmembrane region" description="Helical" evidence="1">
    <location>
        <begin position="342"/>
        <end position="365"/>
    </location>
</feature>
<dbReference type="PANTHER" id="PTHR33406">
    <property type="entry name" value="MEMBRANE PROTEIN MJ1562-RELATED"/>
    <property type="match status" value="1"/>
</dbReference>
<keyword evidence="1" id="KW-1133">Transmembrane helix</keyword>
<dbReference type="InterPro" id="IPR050545">
    <property type="entry name" value="Mycobact_MmpL"/>
</dbReference>
<dbReference type="SUPFAM" id="SSF82866">
    <property type="entry name" value="Multidrug efflux transporter AcrB transmembrane domain"/>
    <property type="match status" value="2"/>
</dbReference>
<feature type="transmembrane region" description="Helical" evidence="1">
    <location>
        <begin position="371"/>
        <end position="392"/>
    </location>
</feature>
<dbReference type="PANTHER" id="PTHR33406:SF13">
    <property type="entry name" value="MEMBRANE PROTEIN YDFJ"/>
    <property type="match status" value="1"/>
</dbReference>
<protein>
    <submittedName>
        <fullName evidence="2">MMPL family transporter</fullName>
    </submittedName>
</protein>
<feature type="transmembrane region" description="Helical" evidence="1">
    <location>
        <begin position="740"/>
        <end position="759"/>
    </location>
</feature>
<keyword evidence="3" id="KW-1185">Reference proteome</keyword>
<name>A0ABW5C5U7_9PROT</name>
<organism evidence="2 3">
    <name type="scientific">Phaeospirillum tilakii</name>
    <dbReference type="NCBI Taxonomy" id="741673"/>
    <lineage>
        <taxon>Bacteria</taxon>
        <taxon>Pseudomonadati</taxon>
        <taxon>Pseudomonadota</taxon>
        <taxon>Alphaproteobacteria</taxon>
        <taxon>Rhodospirillales</taxon>
        <taxon>Rhodospirillaceae</taxon>
        <taxon>Phaeospirillum</taxon>
    </lineage>
</organism>
<feature type="transmembrane region" description="Helical" evidence="1">
    <location>
        <begin position="670"/>
        <end position="692"/>
    </location>
</feature>